<dbReference type="Proteomes" id="UP001365128">
    <property type="component" value="Unassembled WGS sequence"/>
</dbReference>
<reference evidence="1 2" key="1">
    <citation type="submission" date="2024-04" db="EMBL/GenBank/DDBJ databases">
        <title>Phyllosticta paracitricarpa is synonymous to the EU quarantine fungus P. citricarpa based on phylogenomic analyses.</title>
        <authorList>
            <consortium name="Lawrence Berkeley National Laboratory"/>
            <person name="Van Ingen-Buijs V.A."/>
            <person name="Van Westerhoven A.C."/>
            <person name="Haridas S."/>
            <person name="Skiadas P."/>
            <person name="Martin F."/>
            <person name="Groenewald J.Z."/>
            <person name="Crous P.W."/>
            <person name="Seidl M.F."/>
        </authorList>
    </citation>
    <scope>NUCLEOTIDE SEQUENCE [LARGE SCALE GENOMIC DNA]</scope>
    <source>
        <strain evidence="1 2">CBS 122670</strain>
    </source>
</reference>
<sequence length="203" mass="22994">MSMCARPTIMNASPMPCRSTCVLSSPVHGNRVDASPREVLESGHTKRDVIGLALAVRCRPANAFSLFSASRMLEIKQLEKKKKKILSCRDFALRLLPFTWCLAANRRPDRGTASGLHGTSKERRFRALLHPTRPWRRLRATHWLARVARVVLLRGTAASYCACRSLHQQGSSKCCNRNHVYTCGCLPLLWRCERQTDTTFFLL</sequence>
<organism evidence="1 2">
    <name type="scientific">Phyllosticta citricarpa</name>
    <dbReference type="NCBI Taxonomy" id="55181"/>
    <lineage>
        <taxon>Eukaryota</taxon>
        <taxon>Fungi</taxon>
        <taxon>Dikarya</taxon>
        <taxon>Ascomycota</taxon>
        <taxon>Pezizomycotina</taxon>
        <taxon>Dothideomycetes</taxon>
        <taxon>Dothideomycetes incertae sedis</taxon>
        <taxon>Botryosphaeriales</taxon>
        <taxon>Phyllostictaceae</taxon>
        <taxon>Phyllosticta</taxon>
    </lineage>
</organism>
<dbReference type="EMBL" id="JBBPDW010000012">
    <property type="protein sequence ID" value="KAK7547752.1"/>
    <property type="molecule type" value="Genomic_DNA"/>
</dbReference>
<evidence type="ECO:0000313" key="1">
    <source>
        <dbReference type="EMBL" id="KAK7547752.1"/>
    </source>
</evidence>
<keyword evidence="2" id="KW-1185">Reference proteome</keyword>
<comment type="caution">
    <text evidence="1">The sequence shown here is derived from an EMBL/GenBank/DDBJ whole genome shotgun (WGS) entry which is preliminary data.</text>
</comment>
<accession>A0ABR1MH94</accession>
<evidence type="ECO:0000313" key="2">
    <source>
        <dbReference type="Proteomes" id="UP001365128"/>
    </source>
</evidence>
<gene>
    <name evidence="1" type="ORF">IWX46DRAFT_63429</name>
</gene>
<protein>
    <submittedName>
        <fullName evidence="1">Uncharacterized protein</fullName>
    </submittedName>
</protein>
<name>A0ABR1MH94_9PEZI</name>
<proteinExistence type="predicted"/>